<comment type="caution">
    <text evidence="4">The sequence shown here is derived from an EMBL/GenBank/DDBJ whole genome shotgun (WGS) entry which is preliminary data.</text>
</comment>
<reference evidence="4 5" key="1">
    <citation type="submission" date="2024-01" db="EMBL/GenBank/DDBJ databases">
        <title>The complete chloroplast genome sequence of Lithospermum erythrorhizon: insights into the phylogenetic relationship among Boraginaceae species and the maternal lineages of purple gromwells.</title>
        <authorList>
            <person name="Okada T."/>
            <person name="Watanabe K."/>
        </authorList>
    </citation>
    <scope>NUCLEOTIDE SEQUENCE [LARGE SCALE GENOMIC DNA]</scope>
</reference>
<dbReference type="InterPro" id="IPR001841">
    <property type="entry name" value="Znf_RING"/>
</dbReference>
<keyword evidence="5" id="KW-1185">Reference proteome</keyword>
<evidence type="ECO:0000256" key="1">
    <source>
        <dbReference type="PROSITE-ProRule" id="PRU00175"/>
    </source>
</evidence>
<keyword evidence="1" id="KW-0479">Metal-binding</keyword>
<feature type="domain" description="RING-type" evidence="3">
    <location>
        <begin position="479"/>
        <end position="521"/>
    </location>
</feature>
<dbReference type="GO" id="GO:0008270">
    <property type="term" value="F:zinc ion binding"/>
    <property type="evidence" value="ECO:0007669"/>
    <property type="project" value="UniProtKB-KW"/>
</dbReference>
<dbReference type="Proteomes" id="UP001454036">
    <property type="component" value="Unassembled WGS sequence"/>
</dbReference>
<feature type="region of interest" description="Disordered" evidence="2">
    <location>
        <begin position="1"/>
        <end position="94"/>
    </location>
</feature>
<gene>
    <name evidence="4" type="ORF">LIER_34999</name>
</gene>
<accession>A0AAV3NLI4</accession>
<dbReference type="PANTHER" id="PTHR47531">
    <property type="entry name" value="RING/U-BOX SUPERFAMILY PROTEIN"/>
    <property type="match status" value="1"/>
</dbReference>
<dbReference type="PANTHER" id="PTHR47531:SF2">
    <property type="entry name" value="RING_U-BOX SUPERFAMILY PROTEIN"/>
    <property type="match status" value="1"/>
</dbReference>
<feature type="compositionally biased region" description="Polar residues" evidence="2">
    <location>
        <begin position="83"/>
        <end position="94"/>
    </location>
</feature>
<organism evidence="4 5">
    <name type="scientific">Lithospermum erythrorhizon</name>
    <name type="common">Purple gromwell</name>
    <name type="synonym">Lithospermum officinale var. erythrorhizon</name>
    <dbReference type="NCBI Taxonomy" id="34254"/>
    <lineage>
        <taxon>Eukaryota</taxon>
        <taxon>Viridiplantae</taxon>
        <taxon>Streptophyta</taxon>
        <taxon>Embryophyta</taxon>
        <taxon>Tracheophyta</taxon>
        <taxon>Spermatophyta</taxon>
        <taxon>Magnoliopsida</taxon>
        <taxon>eudicotyledons</taxon>
        <taxon>Gunneridae</taxon>
        <taxon>Pentapetalae</taxon>
        <taxon>asterids</taxon>
        <taxon>lamiids</taxon>
        <taxon>Boraginales</taxon>
        <taxon>Boraginaceae</taxon>
        <taxon>Boraginoideae</taxon>
        <taxon>Lithospermeae</taxon>
        <taxon>Lithospermum</taxon>
    </lineage>
</organism>
<dbReference type="AlphaFoldDB" id="A0AAV3NLI4"/>
<dbReference type="SMART" id="SM00184">
    <property type="entry name" value="RING"/>
    <property type="match status" value="1"/>
</dbReference>
<evidence type="ECO:0000256" key="2">
    <source>
        <dbReference type="SAM" id="MobiDB-lite"/>
    </source>
</evidence>
<name>A0AAV3NLI4_LITER</name>
<dbReference type="Gene3D" id="3.30.40.10">
    <property type="entry name" value="Zinc/RING finger domain, C3HC4 (zinc finger)"/>
    <property type="match status" value="1"/>
</dbReference>
<sequence>MGGSSSKHNAAPPLAQSGVRRSRSFRSRVLDSSCLRPHHPPSQQIKERATTKRSRKPKHEQPDVGTNELGQSSFFRRTDRSDNNTSSQVLTSRSFNSSANGFASRCRLFPVNISSRLQRSNSLGSSRALCTTPTTFNVSNHEDEVHGCSNASFSPNEHVRPQTCDFLAACFTNQSARLSHENFSSNNQDFSAPSPSFSGNWLDDQILDSAENTRIRTPTHSSFHRNIAAADHFEERHPNRRLAVEEPVDRNAQFSRTLSVGRLRDRVLQRSSFIESALCPFQQDRVVRNASQTSRRTASMGRSEALEQIMVSPISSRHSPSFLHRSPFRSQDYEPGSGDARHLDMLEHRSNFLERRRRIRSQAHALQHLGSRFQHLSGHERSCILSGQHRTGHCTCRVTHRDNNSNNETATRASISRIAMLAEALFEVLDEIHQQTVVLSSRPTVSSIGSIPAPIEVVDSLPVKCVSNVLKHQEDNAQCYICLIEYEEGDMVRILPCHHEFHQICIDKWLKEIHRVCPLCRGDICLPNSASTH</sequence>
<dbReference type="PROSITE" id="PS50089">
    <property type="entry name" value="ZF_RING_2"/>
    <property type="match status" value="1"/>
</dbReference>
<dbReference type="FunFam" id="3.30.40.10:FF:000388">
    <property type="entry name" value="Putative RING zinc finger domain superfamily protein"/>
    <property type="match status" value="1"/>
</dbReference>
<keyword evidence="1" id="KW-0863">Zinc-finger</keyword>
<protein>
    <recommendedName>
        <fullName evidence="3">RING-type domain-containing protein</fullName>
    </recommendedName>
</protein>
<evidence type="ECO:0000313" key="4">
    <source>
        <dbReference type="EMBL" id="GAA0138905.1"/>
    </source>
</evidence>
<dbReference type="SUPFAM" id="SSF57850">
    <property type="entry name" value="RING/U-box"/>
    <property type="match status" value="1"/>
</dbReference>
<keyword evidence="1" id="KW-0862">Zinc</keyword>
<dbReference type="InterPro" id="IPR013083">
    <property type="entry name" value="Znf_RING/FYVE/PHD"/>
</dbReference>
<dbReference type="Pfam" id="PF13639">
    <property type="entry name" value="zf-RING_2"/>
    <property type="match status" value="1"/>
</dbReference>
<dbReference type="EMBL" id="BAABME010015012">
    <property type="protein sequence ID" value="GAA0138905.1"/>
    <property type="molecule type" value="Genomic_DNA"/>
</dbReference>
<proteinExistence type="predicted"/>
<evidence type="ECO:0000313" key="5">
    <source>
        <dbReference type="Proteomes" id="UP001454036"/>
    </source>
</evidence>
<evidence type="ECO:0000259" key="3">
    <source>
        <dbReference type="PROSITE" id="PS50089"/>
    </source>
</evidence>